<sequence>MFTQRCTGSSAIHLQFLSNVVLCLVLNSLCTVCCGIAQGHCSSAATPLVPFSLPSLPRRAGAGDSRREAQSWVTSTLKRQKREGLKCFQCMTRNRACIESGHGNYGVVLVGRGKPRLTACLPGRRPPPTCRSETGNIGCRDVHAFRYACNKNYFSNTCVYEIHTFRLCVCFTVGV</sequence>
<feature type="signal peptide" evidence="1">
    <location>
        <begin position="1"/>
        <end position="35"/>
    </location>
</feature>
<evidence type="ECO:0000256" key="1">
    <source>
        <dbReference type="SAM" id="SignalP"/>
    </source>
</evidence>
<dbReference type="Proteomes" id="UP000799324">
    <property type="component" value="Unassembled WGS sequence"/>
</dbReference>
<proteinExistence type="predicted"/>
<keyword evidence="3" id="KW-1185">Reference proteome</keyword>
<evidence type="ECO:0008006" key="4">
    <source>
        <dbReference type="Google" id="ProtNLM"/>
    </source>
</evidence>
<dbReference type="AlphaFoldDB" id="A0A6A6T9X0"/>
<reference evidence="2" key="1">
    <citation type="journal article" date="2020" name="Stud. Mycol.">
        <title>101 Dothideomycetes genomes: a test case for predicting lifestyles and emergence of pathogens.</title>
        <authorList>
            <person name="Haridas S."/>
            <person name="Albert R."/>
            <person name="Binder M."/>
            <person name="Bloem J."/>
            <person name="Labutti K."/>
            <person name="Salamov A."/>
            <person name="Andreopoulos B."/>
            <person name="Baker S."/>
            <person name="Barry K."/>
            <person name="Bills G."/>
            <person name="Bluhm B."/>
            <person name="Cannon C."/>
            <person name="Castanera R."/>
            <person name="Culley D."/>
            <person name="Daum C."/>
            <person name="Ezra D."/>
            <person name="Gonzalez J."/>
            <person name="Henrissat B."/>
            <person name="Kuo A."/>
            <person name="Liang C."/>
            <person name="Lipzen A."/>
            <person name="Lutzoni F."/>
            <person name="Magnuson J."/>
            <person name="Mondo S."/>
            <person name="Nolan M."/>
            <person name="Ohm R."/>
            <person name="Pangilinan J."/>
            <person name="Park H.-J."/>
            <person name="Ramirez L."/>
            <person name="Alfaro M."/>
            <person name="Sun H."/>
            <person name="Tritt A."/>
            <person name="Yoshinaga Y."/>
            <person name="Zwiers L.-H."/>
            <person name="Turgeon B."/>
            <person name="Goodwin S."/>
            <person name="Spatafora J."/>
            <person name="Crous P."/>
            <person name="Grigoriev I."/>
        </authorList>
    </citation>
    <scope>NUCLEOTIDE SEQUENCE</scope>
    <source>
        <strain evidence="2">CBS 122681</strain>
    </source>
</reference>
<name>A0A6A6T9X0_9PLEO</name>
<organism evidence="2 3">
    <name type="scientific">Lophiostoma macrostomum CBS 122681</name>
    <dbReference type="NCBI Taxonomy" id="1314788"/>
    <lineage>
        <taxon>Eukaryota</taxon>
        <taxon>Fungi</taxon>
        <taxon>Dikarya</taxon>
        <taxon>Ascomycota</taxon>
        <taxon>Pezizomycotina</taxon>
        <taxon>Dothideomycetes</taxon>
        <taxon>Pleosporomycetidae</taxon>
        <taxon>Pleosporales</taxon>
        <taxon>Lophiostomataceae</taxon>
        <taxon>Lophiostoma</taxon>
    </lineage>
</organism>
<evidence type="ECO:0000313" key="2">
    <source>
        <dbReference type="EMBL" id="KAF2656775.1"/>
    </source>
</evidence>
<dbReference type="EMBL" id="MU004332">
    <property type="protein sequence ID" value="KAF2656775.1"/>
    <property type="molecule type" value="Genomic_DNA"/>
</dbReference>
<protein>
    <recommendedName>
        <fullName evidence="4">Secreted protein</fullName>
    </recommendedName>
</protein>
<evidence type="ECO:0000313" key="3">
    <source>
        <dbReference type="Proteomes" id="UP000799324"/>
    </source>
</evidence>
<gene>
    <name evidence="2" type="ORF">K491DRAFT_357615</name>
</gene>
<feature type="chain" id="PRO_5025547540" description="Secreted protein" evidence="1">
    <location>
        <begin position="36"/>
        <end position="175"/>
    </location>
</feature>
<accession>A0A6A6T9X0</accession>
<keyword evidence="1" id="KW-0732">Signal</keyword>